<proteinExistence type="predicted"/>
<dbReference type="EMBL" id="BGPR01066287">
    <property type="protein sequence ID" value="GBO40882.1"/>
    <property type="molecule type" value="Genomic_DNA"/>
</dbReference>
<evidence type="ECO:0000313" key="1">
    <source>
        <dbReference type="EMBL" id="GBO40878.1"/>
    </source>
</evidence>
<gene>
    <name evidence="2" type="ORF">AVEN_189425_1</name>
    <name evidence="1" type="ORF">AVEN_193288_1</name>
</gene>
<dbReference type="EMBL" id="BGPR01066281">
    <property type="protein sequence ID" value="GBO40878.1"/>
    <property type="molecule type" value="Genomic_DNA"/>
</dbReference>
<protein>
    <submittedName>
        <fullName evidence="2">Uncharacterized protein</fullName>
    </submittedName>
</protein>
<dbReference type="Proteomes" id="UP000499080">
    <property type="component" value="Unassembled WGS sequence"/>
</dbReference>
<keyword evidence="3" id="KW-1185">Reference proteome</keyword>
<organism evidence="2 3">
    <name type="scientific">Araneus ventricosus</name>
    <name type="common">Orbweaver spider</name>
    <name type="synonym">Epeira ventricosa</name>
    <dbReference type="NCBI Taxonomy" id="182803"/>
    <lineage>
        <taxon>Eukaryota</taxon>
        <taxon>Metazoa</taxon>
        <taxon>Ecdysozoa</taxon>
        <taxon>Arthropoda</taxon>
        <taxon>Chelicerata</taxon>
        <taxon>Arachnida</taxon>
        <taxon>Araneae</taxon>
        <taxon>Araneomorphae</taxon>
        <taxon>Entelegynae</taxon>
        <taxon>Araneoidea</taxon>
        <taxon>Araneidae</taxon>
        <taxon>Araneus</taxon>
    </lineage>
</organism>
<evidence type="ECO:0000313" key="2">
    <source>
        <dbReference type="EMBL" id="GBO40882.1"/>
    </source>
</evidence>
<reference evidence="2 3" key="1">
    <citation type="journal article" date="2019" name="Sci. Rep.">
        <title>Orb-weaving spider Araneus ventricosus genome elucidates the spidroin gene catalogue.</title>
        <authorList>
            <person name="Kono N."/>
            <person name="Nakamura H."/>
            <person name="Ohtoshi R."/>
            <person name="Moran D.A.P."/>
            <person name="Shinohara A."/>
            <person name="Yoshida Y."/>
            <person name="Fujiwara M."/>
            <person name="Mori M."/>
            <person name="Tomita M."/>
            <person name="Arakawa K."/>
        </authorList>
    </citation>
    <scope>NUCLEOTIDE SEQUENCE [LARGE SCALE GENOMIC DNA]</scope>
</reference>
<comment type="caution">
    <text evidence="2">The sequence shown here is derived from an EMBL/GenBank/DDBJ whole genome shotgun (WGS) entry which is preliminary data.</text>
</comment>
<sequence>MNHRRISRSLQQKVVPSSEWRQLDPKSLICPLENREPLTYPAASHLRTHCASPCGTSYICTSEVNYRKQQFRHFSGEPKEAPDPKVL</sequence>
<dbReference type="AlphaFoldDB" id="A0A4Y2WYD5"/>
<name>A0A4Y2WYD5_ARAVE</name>
<accession>A0A4Y2WYD5</accession>
<evidence type="ECO:0000313" key="3">
    <source>
        <dbReference type="Proteomes" id="UP000499080"/>
    </source>
</evidence>